<keyword evidence="2" id="KW-1185">Reference proteome</keyword>
<dbReference type="Proteomes" id="UP000054359">
    <property type="component" value="Unassembled WGS sequence"/>
</dbReference>
<organism evidence="1 2">
    <name type="scientific">Stegodyphus mimosarum</name>
    <name type="common">African social velvet spider</name>
    <dbReference type="NCBI Taxonomy" id="407821"/>
    <lineage>
        <taxon>Eukaryota</taxon>
        <taxon>Metazoa</taxon>
        <taxon>Ecdysozoa</taxon>
        <taxon>Arthropoda</taxon>
        <taxon>Chelicerata</taxon>
        <taxon>Arachnida</taxon>
        <taxon>Araneae</taxon>
        <taxon>Araneomorphae</taxon>
        <taxon>Entelegynae</taxon>
        <taxon>Eresoidea</taxon>
        <taxon>Eresidae</taxon>
        <taxon>Stegodyphus</taxon>
    </lineage>
</organism>
<dbReference type="EMBL" id="KK119171">
    <property type="protein sequence ID" value="KFM74954.1"/>
    <property type="molecule type" value="Genomic_DNA"/>
</dbReference>
<accession>A0A087UC65</accession>
<evidence type="ECO:0000313" key="2">
    <source>
        <dbReference type="Proteomes" id="UP000054359"/>
    </source>
</evidence>
<proteinExistence type="predicted"/>
<protein>
    <submittedName>
        <fullName evidence="1">Uncharacterized protein</fullName>
    </submittedName>
</protein>
<gene>
    <name evidence="1" type="ORF">X975_10885</name>
</gene>
<evidence type="ECO:0000313" key="1">
    <source>
        <dbReference type="EMBL" id="KFM74954.1"/>
    </source>
</evidence>
<name>A0A087UC65_STEMI</name>
<feature type="non-terminal residue" evidence="1">
    <location>
        <position position="35"/>
    </location>
</feature>
<dbReference type="AlphaFoldDB" id="A0A087UC65"/>
<sequence length="35" mass="3977">MITLINNSVLTLENGRFYTISRNSSSTARCLENEE</sequence>
<reference evidence="1 2" key="1">
    <citation type="submission" date="2013-11" db="EMBL/GenBank/DDBJ databases">
        <title>Genome sequencing of Stegodyphus mimosarum.</title>
        <authorList>
            <person name="Bechsgaard J."/>
        </authorList>
    </citation>
    <scope>NUCLEOTIDE SEQUENCE [LARGE SCALE GENOMIC DNA]</scope>
</reference>